<gene>
    <name evidence="1" type="ORF">K469DRAFT_242502</name>
</gene>
<protein>
    <submittedName>
        <fullName evidence="1">Uncharacterized protein</fullName>
    </submittedName>
</protein>
<organism evidence="1 2">
    <name type="scientific">Zopfia rhizophila CBS 207.26</name>
    <dbReference type="NCBI Taxonomy" id="1314779"/>
    <lineage>
        <taxon>Eukaryota</taxon>
        <taxon>Fungi</taxon>
        <taxon>Dikarya</taxon>
        <taxon>Ascomycota</taxon>
        <taxon>Pezizomycotina</taxon>
        <taxon>Dothideomycetes</taxon>
        <taxon>Dothideomycetes incertae sedis</taxon>
        <taxon>Zopfiaceae</taxon>
        <taxon>Zopfia</taxon>
    </lineage>
</organism>
<dbReference type="EMBL" id="ML994613">
    <property type="protein sequence ID" value="KAF2193775.1"/>
    <property type="molecule type" value="Genomic_DNA"/>
</dbReference>
<evidence type="ECO:0000313" key="2">
    <source>
        <dbReference type="Proteomes" id="UP000800200"/>
    </source>
</evidence>
<keyword evidence="2" id="KW-1185">Reference proteome</keyword>
<name>A0A6A6ERI4_9PEZI</name>
<reference evidence="1" key="1">
    <citation type="journal article" date="2020" name="Stud. Mycol.">
        <title>101 Dothideomycetes genomes: a test case for predicting lifestyles and emergence of pathogens.</title>
        <authorList>
            <person name="Haridas S."/>
            <person name="Albert R."/>
            <person name="Binder M."/>
            <person name="Bloem J."/>
            <person name="Labutti K."/>
            <person name="Salamov A."/>
            <person name="Andreopoulos B."/>
            <person name="Baker S."/>
            <person name="Barry K."/>
            <person name="Bills G."/>
            <person name="Bluhm B."/>
            <person name="Cannon C."/>
            <person name="Castanera R."/>
            <person name="Culley D."/>
            <person name="Daum C."/>
            <person name="Ezra D."/>
            <person name="Gonzalez J."/>
            <person name="Henrissat B."/>
            <person name="Kuo A."/>
            <person name="Liang C."/>
            <person name="Lipzen A."/>
            <person name="Lutzoni F."/>
            <person name="Magnuson J."/>
            <person name="Mondo S."/>
            <person name="Nolan M."/>
            <person name="Ohm R."/>
            <person name="Pangilinan J."/>
            <person name="Park H.-J."/>
            <person name="Ramirez L."/>
            <person name="Alfaro M."/>
            <person name="Sun H."/>
            <person name="Tritt A."/>
            <person name="Yoshinaga Y."/>
            <person name="Zwiers L.-H."/>
            <person name="Turgeon B."/>
            <person name="Goodwin S."/>
            <person name="Spatafora J."/>
            <person name="Crous P."/>
            <person name="Grigoriev I."/>
        </authorList>
    </citation>
    <scope>NUCLEOTIDE SEQUENCE</scope>
    <source>
        <strain evidence="1">CBS 207.26</strain>
    </source>
</reference>
<evidence type="ECO:0000313" key="1">
    <source>
        <dbReference type="EMBL" id="KAF2193775.1"/>
    </source>
</evidence>
<proteinExistence type="predicted"/>
<dbReference type="AlphaFoldDB" id="A0A6A6ERI4"/>
<accession>A0A6A6ERI4</accession>
<dbReference type="Proteomes" id="UP000800200">
    <property type="component" value="Unassembled WGS sequence"/>
</dbReference>
<sequence length="90" mass="10285">MQSQMHIKSAVSILNPILYEAVNYGILLLTNANLQYPRRYQYFPSIHLKIVAQKATHNNTQILLTAPGEMQVPLTRSRADRMMSIAVSNW</sequence>